<evidence type="ECO:0000313" key="8">
    <source>
        <dbReference type="Proteomes" id="UP000194267"/>
    </source>
</evidence>
<keyword evidence="3" id="KW-0731">Sigma factor</keyword>
<sequence>MVMREGVETWGQPALSDDEQLGRLMEVMGGSLLAYANRLLGDPFAAEEVCQDAMYKAWCHLDSLEPTSQLRAWLYKVTRNAALDVLRSQRHQTTALLTEDLQDPTPGPETELERKAFIEALCAALNRLPPHYTSVLSLRLLEGYSYRDIAEELNLPLGTVKSRLRNGLQYLSRELASVGVDQSYLS</sequence>
<evidence type="ECO:0008006" key="9">
    <source>
        <dbReference type="Google" id="ProtNLM"/>
    </source>
</evidence>
<dbReference type="AlphaFoldDB" id="A0A1Y2T120"/>
<evidence type="ECO:0000259" key="6">
    <source>
        <dbReference type="Pfam" id="PF08281"/>
    </source>
</evidence>
<keyword evidence="2" id="KW-0805">Transcription regulation</keyword>
<dbReference type="EMBL" id="LWLV01002437">
    <property type="protein sequence ID" value="OTA40201.1"/>
    <property type="molecule type" value="Genomic_DNA"/>
</dbReference>
<dbReference type="SUPFAM" id="SSF88659">
    <property type="entry name" value="Sigma3 and sigma4 domains of RNA polymerase sigma factors"/>
    <property type="match status" value="1"/>
</dbReference>
<dbReference type="InterPro" id="IPR013325">
    <property type="entry name" value="RNA_pol_sigma_r2"/>
</dbReference>
<evidence type="ECO:0000313" key="7">
    <source>
        <dbReference type="EMBL" id="OTA40201.1"/>
    </source>
</evidence>
<dbReference type="PANTHER" id="PTHR43133">
    <property type="entry name" value="RNA POLYMERASE ECF-TYPE SIGMA FACTO"/>
    <property type="match status" value="1"/>
</dbReference>
<dbReference type="InterPro" id="IPR036388">
    <property type="entry name" value="WH-like_DNA-bd_sf"/>
</dbReference>
<dbReference type="NCBIfam" id="TIGR02937">
    <property type="entry name" value="sigma70-ECF"/>
    <property type="match status" value="1"/>
</dbReference>
<dbReference type="InterPro" id="IPR014284">
    <property type="entry name" value="RNA_pol_sigma-70_dom"/>
</dbReference>
<dbReference type="InterPro" id="IPR013249">
    <property type="entry name" value="RNA_pol_sigma70_r4_t2"/>
</dbReference>
<dbReference type="InterPro" id="IPR039425">
    <property type="entry name" value="RNA_pol_sigma-70-like"/>
</dbReference>
<proteinExistence type="inferred from homology"/>
<dbReference type="CDD" id="cd06171">
    <property type="entry name" value="Sigma70_r4"/>
    <property type="match status" value="1"/>
</dbReference>
<comment type="similarity">
    <text evidence="1">Belongs to the sigma-70 factor family. ECF subfamily.</text>
</comment>
<reference evidence="8" key="1">
    <citation type="submission" date="2016-04" db="EMBL/GenBank/DDBJ databases">
        <authorList>
            <person name="Antunes L.P."/>
            <person name="Martins L.F."/>
            <person name="Pereira R.V."/>
            <person name="Thomas A.M."/>
            <person name="Barbosa D."/>
            <person name="Nascimento L."/>
            <person name="Silva G.M."/>
            <person name="Condomitti G.W."/>
            <person name="Digiampietri L.A."/>
            <person name="Lombardi K.C."/>
            <person name="Ramos P.L."/>
            <person name="Quaggio R.B."/>
            <person name="Oliveira J.C."/>
            <person name="Pascon R.C."/>
            <person name="Cruz J.B."/>
            <person name="Silva A.M."/>
            <person name="Setubal J.C."/>
        </authorList>
    </citation>
    <scope>NUCLEOTIDE SEQUENCE [LARGE SCALE GENOMIC DNA]</scope>
</reference>
<evidence type="ECO:0000256" key="1">
    <source>
        <dbReference type="ARBA" id="ARBA00010641"/>
    </source>
</evidence>
<accession>A0A1Y2T120</accession>
<dbReference type="GO" id="GO:0003677">
    <property type="term" value="F:DNA binding"/>
    <property type="evidence" value="ECO:0007669"/>
    <property type="project" value="InterPro"/>
</dbReference>
<dbReference type="GO" id="GO:0006352">
    <property type="term" value="P:DNA-templated transcription initiation"/>
    <property type="evidence" value="ECO:0007669"/>
    <property type="project" value="InterPro"/>
</dbReference>
<evidence type="ECO:0000256" key="4">
    <source>
        <dbReference type="ARBA" id="ARBA00023163"/>
    </source>
</evidence>
<dbReference type="GO" id="GO:0016987">
    <property type="term" value="F:sigma factor activity"/>
    <property type="evidence" value="ECO:0007669"/>
    <property type="project" value="UniProtKB-KW"/>
</dbReference>
<dbReference type="Pfam" id="PF04542">
    <property type="entry name" value="Sigma70_r2"/>
    <property type="match status" value="1"/>
</dbReference>
<comment type="caution">
    <text evidence="7">The sequence shown here is derived from an EMBL/GenBank/DDBJ whole genome shotgun (WGS) entry which is preliminary data.</text>
</comment>
<feature type="domain" description="RNA polymerase sigma factor 70 region 4 type 2" evidence="6">
    <location>
        <begin position="121"/>
        <end position="169"/>
    </location>
</feature>
<evidence type="ECO:0000256" key="3">
    <source>
        <dbReference type="ARBA" id="ARBA00023082"/>
    </source>
</evidence>
<evidence type="ECO:0000256" key="2">
    <source>
        <dbReference type="ARBA" id="ARBA00023015"/>
    </source>
</evidence>
<protein>
    <recommendedName>
        <fullName evidence="9">RNA polymerase ECF-type sigma factor</fullName>
    </recommendedName>
</protein>
<dbReference type="InterPro" id="IPR007627">
    <property type="entry name" value="RNA_pol_sigma70_r2"/>
</dbReference>
<dbReference type="InterPro" id="IPR013324">
    <property type="entry name" value="RNA_pol_sigma_r3/r4-like"/>
</dbReference>
<evidence type="ECO:0000259" key="5">
    <source>
        <dbReference type="Pfam" id="PF04542"/>
    </source>
</evidence>
<gene>
    <name evidence="7" type="ORF">A6D92_21740</name>
</gene>
<dbReference type="Gene3D" id="1.10.10.10">
    <property type="entry name" value="Winged helix-like DNA-binding domain superfamily/Winged helix DNA-binding domain"/>
    <property type="match status" value="1"/>
</dbReference>
<organism evidence="7 8">
    <name type="scientific">Symbiobacterium thermophilum</name>
    <dbReference type="NCBI Taxonomy" id="2734"/>
    <lineage>
        <taxon>Bacteria</taxon>
        <taxon>Bacillati</taxon>
        <taxon>Bacillota</taxon>
        <taxon>Clostridia</taxon>
        <taxon>Eubacteriales</taxon>
        <taxon>Symbiobacteriaceae</taxon>
        <taxon>Symbiobacterium</taxon>
    </lineage>
</organism>
<dbReference type="Pfam" id="PF08281">
    <property type="entry name" value="Sigma70_r4_2"/>
    <property type="match status" value="1"/>
</dbReference>
<dbReference type="PANTHER" id="PTHR43133:SF62">
    <property type="entry name" value="RNA POLYMERASE SIGMA FACTOR SIGZ"/>
    <property type="match status" value="1"/>
</dbReference>
<dbReference type="Proteomes" id="UP000194267">
    <property type="component" value="Unassembled WGS sequence"/>
</dbReference>
<dbReference type="Gene3D" id="1.10.1740.10">
    <property type="match status" value="1"/>
</dbReference>
<feature type="domain" description="RNA polymerase sigma-70 region 2" evidence="5">
    <location>
        <begin position="31"/>
        <end position="90"/>
    </location>
</feature>
<keyword evidence="4" id="KW-0804">Transcription</keyword>
<name>A0A1Y2T120_SYMTR</name>
<dbReference type="SUPFAM" id="SSF88946">
    <property type="entry name" value="Sigma2 domain of RNA polymerase sigma factors"/>
    <property type="match status" value="1"/>
</dbReference>